<evidence type="ECO:0008006" key="5">
    <source>
        <dbReference type="Google" id="ProtNLM"/>
    </source>
</evidence>
<dbReference type="Proteomes" id="UP001159428">
    <property type="component" value="Unassembled WGS sequence"/>
</dbReference>
<keyword evidence="2" id="KW-0732">Signal</keyword>
<comment type="similarity">
    <text evidence="1">Belongs to the Cyclase 1 superfamily.</text>
</comment>
<comment type="caution">
    <text evidence="3">The sequence shown here is derived from an EMBL/GenBank/DDBJ whole genome shotgun (WGS) entry which is preliminary data.</text>
</comment>
<accession>A0AAU9XZS9</accession>
<dbReference type="InterPro" id="IPR007325">
    <property type="entry name" value="KFase/CYL"/>
</dbReference>
<dbReference type="Gene3D" id="3.50.30.50">
    <property type="entry name" value="Putative cyclase"/>
    <property type="match status" value="1"/>
</dbReference>
<dbReference type="PANTHER" id="PTHR43564:SF2">
    <property type="entry name" value="BLR6059 PROTEIN"/>
    <property type="match status" value="1"/>
</dbReference>
<dbReference type="PANTHER" id="PTHR43564">
    <property type="entry name" value="KYNURENINE FORMAMIDASE-LIKE PROTEIN"/>
    <property type="match status" value="1"/>
</dbReference>
<dbReference type="SUPFAM" id="SSF102198">
    <property type="entry name" value="Putative cyclase"/>
    <property type="match status" value="1"/>
</dbReference>
<proteinExistence type="inferred from homology"/>
<feature type="signal peptide" evidence="2">
    <location>
        <begin position="1"/>
        <end position="21"/>
    </location>
</feature>
<dbReference type="GO" id="GO:0004061">
    <property type="term" value="F:arylformamidase activity"/>
    <property type="evidence" value="ECO:0007669"/>
    <property type="project" value="InterPro"/>
</dbReference>
<feature type="chain" id="PRO_5043359020" description="Cyclase" evidence="2">
    <location>
        <begin position="22"/>
        <end position="288"/>
    </location>
</feature>
<dbReference type="GO" id="GO:0019441">
    <property type="term" value="P:L-tryptophan catabolic process to kynurenine"/>
    <property type="evidence" value="ECO:0007669"/>
    <property type="project" value="InterPro"/>
</dbReference>
<reference evidence="3 4" key="1">
    <citation type="submission" date="2022-05" db="EMBL/GenBank/DDBJ databases">
        <authorList>
            <consortium name="Genoscope - CEA"/>
            <person name="William W."/>
        </authorList>
    </citation>
    <scope>NUCLEOTIDE SEQUENCE [LARGE SCALE GENOMIC DNA]</scope>
</reference>
<organism evidence="3 4">
    <name type="scientific">Pocillopora meandrina</name>
    <dbReference type="NCBI Taxonomy" id="46732"/>
    <lineage>
        <taxon>Eukaryota</taxon>
        <taxon>Metazoa</taxon>
        <taxon>Cnidaria</taxon>
        <taxon>Anthozoa</taxon>
        <taxon>Hexacorallia</taxon>
        <taxon>Scleractinia</taxon>
        <taxon>Astrocoeniina</taxon>
        <taxon>Pocilloporidae</taxon>
        <taxon>Pocillopora</taxon>
    </lineage>
</organism>
<evidence type="ECO:0000256" key="1">
    <source>
        <dbReference type="ARBA" id="ARBA00007865"/>
    </source>
</evidence>
<sequence length="288" mass="32394">MTSLVNCLAICAIFVWVPALGKPVENSEWIELSYPFNGETIYWPTVMSFHHSLVFENYTADGYYFALYNIGASEHGGTHIDAPRHFAAGKWTTDQIPLDHLIGPAIKIDLSSKADKNADYEMTPSDLQEWEEKHGVIPDNVILLVFFGWGKYWPKKKTYLGTDLKNTSLLHFPGIHPNASRWLVKNRKVKMVGIDTPSMDFGQSKMFQTHQILYAENIPGLENVAHMDKLPTKCFTVYAAPMFISGGSGGPCRVFARLDENCSTSAVVRFQNDIVFLTVMICLVFGFL</sequence>
<dbReference type="AlphaFoldDB" id="A0AAU9XZS9"/>
<dbReference type="InterPro" id="IPR037175">
    <property type="entry name" value="KFase_sf"/>
</dbReference>
<evidence type="ECO:0000313" key="4">
    <source>
        <dbReference type="Proteomes" id="UP001159428"/>
    </source>
</evidence>
<gene>
    <name evidence="3" type="ORF">PMEA_00032480</name>
</gene>
<name>A0AAU9XZS9_9CNID</name>
<protein>
    <recommendedName>
        <fullName evidence="5">Cyclase</fullName>
    </recommendedName>
</protein>
<evidence type="ECO:0000313" key="3">
    <source>
        <dbReference type="EMBL" id="CAH3160656.1"/>
    </source>
</evidence>
<dbReference type="EMBL" id="CALNXJ010000076">
    <property type="protein sequence ID" value="CAH3160656.1"/>
    <property type="molecule type" value="Genomic_DNA"/>
</dbReference>
<dbReference type="Pfam" id="PF04199">
    <property type="entry name" value="Cyclase"/>
    <property type="match status" value="1"/>
</dbReference>
<evidence type="ECO:0000256" key="2">
    <source>
        <dbReference type="SAM" id="SignalP"/>
    </source>
</evidence>
<keyword evidence="4" id="KW-1185">Reference proteome</keyword>